<evidence type="ECO:0000313" key="1">
    <source>
        <dbReference type="EMBL" id="VVM56491.1"/>
    </source>
</evidence>
<gene>
    <name evidence="1" type="ORF">PS659_01089</name>
</gene>
<organism evidence="1 2">
    <name type="scientific">Pseudomonas fluorescens</name>
    <dbReference type="NCBI Taxonomy" id="294"/>
    <lineage>
        <taxon>Bacteria</taxon>
        <taxon>Pseudomonadati</taxon>
        <taxon>Pseudomonadota</taxon>
        <taxon>Gammaproteobacteria</taxon>
        <taxon>Pseudomonadales</taxon>
        <taxon>Pseudomonadaceae</taxon>
        <taxon>Pseudomonas</taxon>
    </lineage>
</organism>
<proteinExistence type="predicted"/>
<accession>A0A5E6QK80</accession>
<dbReference type="OrthoDB" id="5562330at2"/>
<evidence type="ECO:0000313" key="2">
    <source>
        <dbReference type="Proteomes" id="UP000326729"/>
    </source>
</evidence>
<reference evidence="1 2" key="1">
    <citation type="submission" date="2019-09" db="EMBL/GenBank/DDBJ databases">
        <authorList>
            <person name="Chandra G."/>
            <person name="Truman W A."/>
        </authorList>
    </citation>
    <scope>NUCLEOTIDE SEQUENCE [LARGE SCALE GENOMIC DNA]</scope>
    <source>
        <strain evidence="1">PS659</strain>
    </source>
</reference>
<dbReference type="AlphaFoldDB" id="A0A5E6QK80"/>
<name>A0A5E6QK80_PSEFL</name>
<dbReference type="RefSeq" id="WP_150715200.1">
    <property type="nucleotide sequence ID" value="NZ_CABVGY010000004.1"/>
</dbReference>
<sequence length="121" mass="13609">MHRSDTLGSSRDVTCGKQIKHWIEFQLLHDQCEPLAKMPYRALNEVARLDFIPQYTGRTDAEEVIRLDGQPPLAITLHLDAESLPSYCKIVACVPSEPNPRALDSMIARRCSLEGGYGRDI</sequence>
<dbReference type="Proteomes" id="UP000326729">
    <property type="component" value="Unassembled WGS sequence"/>
</dbReference>
<dbReference type="EMBL" id="CABVGY010000004">
    <property type="protein sequence ID" value="VVM56491.1"/>
    <property type="molecule type" value="Genomic_DNA"/>
</dbReference>
<protein>
    <submittedName>
        <fullName evidence="1">Uncharacterized protein</fullName>
    </submittedName>
</protein>